<keyword evidence="3 6" id="KW-0812">Transmembrane</keyword>
<evidence type="ECO:0000313" key="11">
    <source>
        <dbReference type="Proteomes" id="UP000218041"/>
    </source>
</evidence>
<feature type="transmembrane region" description="Helical" evidence="6">
    <location>
        <begin position="110"/>
        <end position="132"/>
    </location>
</feature>
<gene>
    <name evidence="8" type="ORF">CIG21_03690</name>
    <name evidence="9" type="ORF">CKJ80_01370</name>
</gene>
<name>A0A269PF39_9CORY</name>
<dbReference type="Pfam" id="PF04138">
    <property type="entry name" value="GtrA_DPMS_TM"/>
    <property type="match status" value="1"/>
</dbReference>
<dbReference type="EMBL" id="NSGP01000002">
    <property type="protein sequence ID" value="PAT11548.1"/>
    <property type="molecule type" value="Genomic_DNA"/>
</dbReference>
<dbReference type="Proteomes" id="UP000218041">
    <property type="component" value="Unassembled WGS sequence"/>
</dbReference>
<evidence type="ECO:0000256" key="6">
    <source>
        <dbReference type="SAM" id="Phobius"/>
    </source>
</evidence>
<reference evidence="9 11" key="1">
    <citation type="submission" date="2017-08" db="EMBL/GenBank/DDBJ databases">
        <title>Whole genome sequences of 6 clinical strains closest to Corynebacterium imitans.</title>
        <authorList>
            <person name="Bernier A.-M."/>
            <person name="Burdz T."/>
            <person name="Bernard K."/>
        </authorList>
    </citation>
    <scope>NUCLEOTIDE SEQUENCE [LARGE SCALE GENOMIC DNA]</scope>
    <source>
        <strain evidence="9 11">NML92-0415</strain>
    </source>
</reference>
<evidence type="ECO:0000313" key="10">
    <source>
        <dbReference type="Proteomes" id="UP000215771"/>
    </source>
</evidence>
<keyword evidence="5 6" id="KW-0472">Membrane</keyword>
<keyword evidence="4 6" id="KW-1133">Transmembrane helix</keyword>
<accession>A0A269PF39</accession>
<organism evidence="8 10">
    <name type="scientific">Corynebacterium hadale</name>
    <dbReference type="NCBI Taxonomy" id="2026255"/>
    <lineage>
        <taxon>Bacteria</taxon>
        <taxon>Bacillati</taxon>
        <taxon>Actinomycetota</taxon>
        <taxon>Actinomycetes</taxon>
        <taxon>Mycobacteriales</taxon>
        <taxon>Corynebacteriaceae</taxon>
        <taxon>Corynebacterium</taxon>
    </lineage>
</organism>
<protein>
    <recommendedName>
        <fullName evidence="7">GtrA/DPMS transmembrane domain-containing protein</fullName>
    </recommendedName>
</protein>
<evidence type="ECO:0000256" key="3">
    <source>
        <dbReference type="ARBA" id="ARBA00022692"/>
    </source>
</evidence>
<comment type="similarity">
    <text evidence="2">Belongs to the GtrA family.</text>
</comment>
<evidence type="ECO:0000256" key="5">
    <source>
        <dbReference type="ARBA" id="ARBA00023136"/>
    </source>
</evidence>
<sequence length="188" mass="21117">MTPGEQRATPPTKGQRVATGLREFFKFGVVGGSGVVVNLVVFYLAKKALDAGWDLHEADALVAIPGTRFNVRWYHVMSTIAFLLANVWNYQLNRSWTFRKLEQRNWFAGFFPFLATGGIAFLVSLTFMTLFMNPNSPIALPDHILDNSTGLRTKSYWAQALSTLIAMPVNFIINKVWAFRKPKEISAA</sequence>
<dbReference type="GO" id="GO:0000271">
    <property type="term" value="P:polysaccharide biosynthetic process"/>
    <property type="evidence" value="ECO:0007669"/>
    <property type="project" value="InterPro"/>
</dbReference>
<dbReference type="PANTHER" id="PTHR38459">
    <property type="entry name" value="PROPHAGE BACTOPRENOL-LINKED GLUCOSE TRANSLOCASE HOMOLOG"/>
    <property type="match status" value="1"/>
</dbReference>
<dbReference type="InterPro" id="IPR007267">
    <property type="entry name" value="GtrA_DPMS_TM"/>
</dbReference>
<dbReference type="AlphaFoldDB" id="A0A269PF39"/>
<evidence type="ECO:0000259" key="7">
    <source>
        <dbReference type="Pfam" id="PF04138"/>
    </source>
</evidence>
<dbReference type="EMBL" id="NQMQ01000009">
    <property type="protein sequence ID" value="PAJ70591.1"/>
    <property type="molecule type" value="Genomic_DNA"/>
</dbReference>
<comment type="caution">
    <text evidence="8">The sequence shown here is derived from an EMBL/GenBank/DDBJ whole genome shotgun (WGS) entry which is preliminary data.</text>
</comment>
<comment type="subcellular location">
    <subcellularLocation>
        <location evidence="1">Membrane</location>
        <topology evidence="1">Multi-pass membrane protein</topology>
    </subcellularLocation>
</comment>
<dbReference type="Proteomes" id="UP000215771">
    <property type="component" value="Unassembled WGS sequence"/>
</dbReference>
<proteinExistence type="inferred from homology"/>
<evidence type="ECO:0000313" key="8">
    <source>
        <dbReference type="EMBL" id="PAJ70591.1"/>
    </source>
</evidence>
<feature type="transmembrane region" description="Helical" evidence="6">
    <location>
        <begin position="156"/>
        <end position="173"/>
    </location>
</feature>
<dbReference type="GO" id="GO:0005886">
    <property type="term" value="C:plasma membrane"/>
    <property type="evidence" value="ECO:0007669"/>
    <property type="project" value="TreeGrafter"/>
</dbReference>
<feature type="transmembrane region" description="Helical" evidence="6">
    <location>
        <begin position="24"/>
        <end position="45"/>
    </location>
</feature>
<reference evidence="8 10" key="2">
    <citation type="submission" date="2017-08" db="EMBL/GenBank/DDBJ databases">
        <authorList>
            <person name="de Groot N.N."/>
        </authorList>
    </citation>
    <scope>NUCLEOTIDE SEQUENCE [LARGE SCALE GENOMIC DNA]</scope>
    <source>
        <strain evidence="8 10">NBT06-6</strain>
    </source>
</reference>
<evidence type="ECO:0000256" key="2">
    <source>
        <dbReference type="ARBA" id="ARBA00009399"/>
    </source>
</evidence>
<feature type="transmembrane region" description="Helical" evidence="6">
    <location>
        <begin position="73"/>
        <end position="90"/>
    </location>
</feature>
<dbReference type="PANTHER" id="PTHR38459:SF1">
    <property type="entry name" value="PROPHAGE BACTOPRENOL-LINKED GLUCOSE TRANSLOCASE HOMOLOG"/>
    <property type="match status" value="1"/>
</dbReference>
<evidence type="ECO:0000313" key="9">
    <source>
        <dbReference type="EMBL" id="PAT11548.1"/>
    </source>
</evidence>
<evidence type="ECO:0000256" key="1">
    <source>
        <dbReference type="ARBA" id="ARBA00004141"/>
    </source>
</evidence>
<dbReference type="InterPro" id="IPR051401">
    <property type="entry name" value="GtrA_CellWall_Glycosyl"/>
</dbReference>
<evidence type="ECO:0000256" key="4">
    <source>
        <dbReference type="ARBA" id="ARBA00022989"/>
    </source>
</evidence>
<feature type="domain" description="GtrA/DPMS transmembrane" evidence="7">
    <location>
        <begin position="26"/>
        <end position="133"/>
    </location>
</feature>